<dbReference type="AlphaFoldDB" id="A0A6J8D7H6"/>
<evidence type="ECO:0000256" key="5">
    <source>
        <dbReference type="ARBA" id="ARBA00022833"/>
    </source>
</evidence>
<dbReference type="EMBL" id="CACVKT020006859">
    <property type="protein sequence ID" value="CAC5403839.1"/>
    <property type="molecule type" value="Genomic_DNA"/>
</dbReference>
<dbReference type="Gene3D" id="3.30.160.60">
    <property type="entry name" value="Classic Zinc Finger"/>
    <property type="match status" value="1"/>
</dbReference>
<feature type="domain" description="B box-type" evidence="9">
    <location>
        <begin position="299"/>
        <end position="339"/>
    </location>
</feature>
<dbReference type="GO" id="GO:0008270">
    <property type="term" value="F:zinc ion binding"/>
    <property type="evidence" value="ECO:0007669"/>
    <property type="project" value="UniProtKB-KW"/>
</dbReference>
<dbReference type="SMART" id="SM00502">
    <property type="entry name" value="BBC"/>
    <property type="match status" value="1"/>
</dbReference>
<dbReference type="OrthoDB" id="6265224at2759"/>
<dbReference type="SMART" id="SM00336">
    <property type="entry name" value="BBOX"/>
    <property type="match status" value="2"/>
</dbReference>
<evidence type="ECO:0000259" key="8">
    <source>
        <dbReference type="PROSITE" id="PS50089"/>
    </source>
</evidence>
<keyword evidence="1" id="KW-0597">Phosphoprotein</keyword>
<dbReference type="PANTHER" id="PTHR25462:SF301">
    <property type="entry name" value="E3 UBIQUITIN-PROTEIN LIGASE TRIM56-LIKE"/>
    <property type="match status" value="1"/>
</dbReference>
<dbReference type="SUPFAM" id="SSF57850">
    <property type="entry name" value="RING/U-box"/>
    <property type="match status" value="1"/>
</dbReference>
<dbReference type="InterPro" id="IPR013083">
    <property type="entry name" value="Znf_RING/FYVE/PHD"/>
</dbReference>
<dbReference type="EC" id="2.3.2.27" evidence="10"/>
<keyword evidence="2" id="KW-0479">Metal-binding</keyword>
<keyword evidence="5" id="KW-0862">Zinc</keyword>
<name>A0A6J8D7H6_MYTCO</name>
<evidence type="ECO:0000313" key="10">
    <source>
        <dbReference type="EMBL" id="CAC5403839.1"/>
    </source>
</evidence>
<evidence type="ECO:0000256" key="7">
    <source>
        <dbReference type="SAM" id="Coils"/>
    </source>
</evidence>
<dbReference type="PROSITE" id="PS50119">
    <property type="entry name" value="ZF_BBOX"/>
    <property type="match status" value="2"/>
</dbReference>
<dbReference type="Pfam" id="PF00643">
    <property type="entry name" value="zf-B_box"/>
    <property type="match status" value="1"/>
</dbReference>
<evidence type="ECO:0000313" key="11">
    <source>
        <dbReference type="Proteomes" id="UP000507470"/>
    </source>
</evidence>
<evidence type="ECO:0000259" key="9">
    <source>
        <dbReference type="PROSITE" id="PS50119"/>
    </source>
</evidence>
<dbReference type="InterPro" id="IPR047153">
    <property type="entry name" value="TRIM45/56/19-like"/>
</dbReference>
<dbReference type="Gene3D" id="2.120.10.30">
    <property type="entry name" value="TolB, C-terminal domain"/>
    <property type="match status" value="1"/>
</dbReference>
<keyword evidence="10" id="KW-0808">Transferase</keyword>
<evidence type="ECO:0000256" key="2">
    <source>
        <dbReference type="ARBA" id="ARBA00022723"/>
    </source>
</evidence>
<dbReference type="InterPro" id="IPR003649">
    <property type="entry name" value="Bbox_C"/>
</dbReference>
<keyword evidence="7" id="KW-0175">Coiled coil</keyword>
<evidence type="ECO:0000256" key="1">
    <source>
        <dbReference type="ARBA" id="ARBA00022553"/>
    </source>
</evidence>
<dbReference type="PANTHER" id="PTHR25462">
    <property type="entry name" value="BONUS, ISOFORM C-RELATED"/>
    <property type="match status" value="1"/>
</dbReference>
<feature type="domain" description="B box-type" evidence="9">
    <location>
        <begin position="234"/>
        <end position="284"/>
    </location>
</feature>
<keyword evidence="10" id="KW-0012">Acyltransferase</keyword>
<proteinExistence type="predicted"/>
<feature type="domain" description="RING-type" evidence="8">
    <location>
        <begin position="153"/>
        <end position="203"/>
    </location>
</feature>
<dbReference type="InterPro" id="IPR027370">
    <property type="entry name" value="Znf-RING_euk"/>
</dbReference>
<evidence type="ECO:0000256" key="4">
    <source>
        <dbReference type="ARBA" id="ARBA00022786"/>
    </source>
</evidence>
<dbReference type="Proteomes" id="UP000507470">
    <property type="component" value="Unassembled WGS sequence"/>
</dbReference>
<dbReference type="InterPro" id="IPR000315">
    <property type="entry name" value="Znf_B-box"/>
</dbReference>
<dbReference type="InterPro" id="IPR001841">
    <property type="entry name" value="Znf_RING"/>
</dbReference>
<dbReference type="InterPro" id="IPR017907">
    <property type="entry name" value="Znf_RING_CS"/>
</dbReference>
<dbReference type="PROSITE" id="PS00518">
    <property type="entry name" value="ZF_RING_1"/>
    <property type="match status" value="1"/>
</dbReference>
<keyword evidence="4" id="KW-0833">Ubl conjugation pathway</keyword>
<dbReference type="CDD" id="cd19757">
    <property type="entry name" value="Bbox1"/>
    <property type="match status" value="1"/>
</dbReference>
<reference evidence="10 11" key="1">
    <citation type="submission" date="2020-06" db="EMBL/GenBank/DDBJ databases">
        <authorList>
            <person name="Li R."/>
            <person name="Bekaert M."/>
        </authorList>
    </citation>
    <scope>NUCLEOTIDE SEQUENCE [LARGE SCALE GENOMIC DNA]</scope>
    <source>
        <strain evidence="11">wild</strain>
    </source>
</reference>
<evidence type="ECO:0000256" key="6">
    <source>
        <dbReference type="PROSITE-ProRule" id="PRU00024"/>
    </source>
</evidence>
<feature type="coiled-coil region" evidence="7">
    <location>
        <begin position="375"/>
        <end position="432"/>
    </location>
</feature>
<organism evidence="10 11">
    <name type="scientific">Mytilus coruscus</name>
    <name type="common">Sea mussel</name>
    <dbReference type="NCBI Taxonomy" id="42192"/>
    <lineage>
        <taxon>Eukaryota</taxon>
        <taxon>Metazoa</taxon>
        <taxon>Spiralia</taxon>
        <taxon>Lophotrochozoa</taxon>
        <taxon>Mollusca</taxon>
        <taxon>Bivalvia</taxon>
        <taxon>Autobranchia</taxon>
        <taxon>Pteriomorphia</taxon>
        <taxon>Mytilida</taxon>
        <taxon>Mytiloidea</taxon>
        <taxon>Mytilidae</taxon>
        <taxon>Mytilinae</taxon>
        <taxon>Mytilus</taxon>
    </lineage>
</organism>
<evidence type="ECO:0000256" key="3">
    <source>
        <dbReference type="ARBA" id="ARBA00022771"/>
    </source>
</evidence>
<sequence>MKKTFQYSGTVLWNIIPVEIKKTFQYSGTVLWNSIPVEIKKTFQYSGTVLWNSIPVEIKKTFQYSATVLWNSIPVEIKRHYSVLFFGTVFLEIKKTFQFSGTVVWNSKNKKDRKDRNKGFQKTYIWGMTTATTMNGKEEITLAELIESKFMKCSKCNKIYQEPKILPCLHTFCKTCIDKISHEVQVTTNKENSVDRLQCPLCQSFIGIPEEGATAFPENPFLSNLLNIHEYKHPKERACDYCKFDGKKTTAEYLCLDCNDDMCSNCSDAHRRTKITRNHSVIPFKQIQNGLYDHDMRSHQARPCTKHGDQMDFFCEICEILICPQCKNEEHDSHRSIKFDDALPRYKRHINGLLEGIQGRIPSIADYVKYLKSYKNSLKESKQKLTENLETQAKTLHQFIDSYKSEMLEKISQKCEAEMTDLETKSNNLEIAGKSLQDNATYLQYLLHHGRSDEILALHRQITFRLTQLANMQIDGITQKLKMGFSTGTNMEQNIKLLFGKLLLENVAVSQKEAGSALENGQLTVTTMLPPLKNSPEVVKTFDAEGSNDFKDVWPTGVSITQSDEVVTVDRDNKKVKVFDKNGNLTLEFVGKPDDKLGSPFDATVLKTETLP</sequence>
<dbReference type="SMART" id="SM00184">
    <property type="entry name" value="RING"/>
    <property type="match status" value="1"/>
</dbReference>
<accession>A0A6J8D7H6</accession>
<dbReference type="CDD" id="cd16579">
    <property type="entry name" value="RING-HC_PML_C-V"/>
    <property type="match status" value="1"/>
</dbReference>
<dbReference type="SUPFAM" id="SSF57845">
    <property type="entry name" value="B-box zinc-binding domain"/>
    <property type="match status" value="1"/>
</dbReference>
<keyword evidence="3 6" id="KW-0863">Zinc-finger</keyword>
<dbReference type="PROSITE" id="PS50089">
    <property type="entry name" value="ZF_RING_2"/>
    <property type="match status" value="1"/>
</dbReference>
<gene>
    <name evidence="10" type="ORF">MCOR_37699</name>
</gene>
<keyword evidence="11" id="KW-1185">Reference proteome</keyword>
<protein>
    <submittedName>
        <fullName evidence="10">TRIM56</fullName>
        <ecNumber evidence="10">2.3.2.27</ecNumber>
    </submittedName>
</protein>
<dbReference type="InterPro" id="IPR011042">
    <property type="entry name" value="6-blade_b-propeller_TolB-like"/>
</dbReference>
<dbReference type="Gene3D" id="3.30.40.10">
    <property type="entry name" value="Zinc/RING finger domain, C3HC4 (zinc finger)"/>
    <property type="match status" value="1"/>
</dbReference>
<dbReference type="Pfam" id="PF13445">
    <property type="entry name" value="zf-RING_UBOX"/>
    <property type="match status" value="1"/>
</dbReference>
<dbReference type="GO" id="GO:0061630">
    <property type="term" value="F:ubiquitin protein ligase activity"/>
    <property type="evidence" value="ECO:0007669"/>
    <property type="project" value="UniProtKB-EC"/>
</dbReference>